<proteinExistence type="inferred from homology"/>
<keyword evidence="4" id="KW-0472">Membrane</keyword>
<comment type="caution">
    <text evidence="5">The sequence shown here is derived from an EMBL/GenBank/DDBJ whole genome shotgun (WGS) entry which is preliminary data.</text>
</comment>
<dbReference type="CDD" id="cd00685">
    <property type="entry name" value="Trans_IPPS_HT"/>
    <property type="match status" value="1"/>
</dbReference>
<evidence type="ECO:0000313" key="5">
    <source>
        <dbReference type="EMBL" id="MFD0922763.1"/>
    </source>
</evidence>
<evidence type="ECO:0000256" key="3">
    <source>
        <dbReference type="RuleBase" id="RU004466"/>
    </source>
</evidence>
<sequence>MRQTTNRLGEAVLARRPALRGRPGGPAEQALLSARELVRPALADALSALPGPVRRVASYHIGLPVEECDGAREPGGWDGGKGLRAALALAGARAVGAEASRGVPAAVAVELVHNFTLLHDDVMDGDRTRRHRPAAWVAFGVPTAVLAGDALLVLALRALTGAGCPGGVPLVVEALENLLHGQSQDMAAARRDQVTVEEYRDMAAAKTGALIGCACALGAVLGGASTSRARHLEEFGRHVGVAFQCADDLLGIWGDPGRTGKPVGADLLARKKTLPVIAALGGAGPEARRLAGFFASDGACAPDEVAEVADAIRRAGGHDRARAEIEHQIERALDRLDAAAPVAAAREELVALAGLAGWRDL</sequence>
<reference evidence="6" key="1">
    <citation type="journal article" date="2019" name="Int. J. Syst. Evol. Microbiol.">
        <title>The Global Catalogue of Microorganisms (GCM) 10K type strain sequencing project: providing services to taxonomists for standard genome sequencing and annotation.</title>
        <authorList>
            <consortium name="The Broad Institute Genomics Platform"/>
            <consortium name="The Broad Institute Genome Sequencing Center for Infectious Disease"/>
            <person name="Wu L."/>
            <person name="Ma J."/>
        </authorList>
    </citation>
    <scope>NUCLEOTIDE SEQUENCE [LARGE SCALE GENOMIC DNA]</scope>
    <source>
        <strain evidence="6">CCUG 56401</strain>
    </source>
</reference>
<gene>
    <name evidence="5" type="ORF">ACFQ16_23705</name>
</gene>
<evidence type="ECO:0000256" key="2">
    <source>
        <dbReference type="ARBA" id="ARBA00022842"/>
    </source>
</evidence>
<keyword evidence="2" id="KW-0460">Magnesium</keyword>
<dbReference type="InterPro" id="IPR000092">
    <property type="entry name" value="Polyprenyl_synt"/>
</dbReference>
<keyword evidence="6" id="KW-1185">Reference proteome</keyword>
<dbReference type="EMBL" id="JBHTIW010000024">
    <property type="protein sequence ID" value="MFD0922763.1"/>
    <property type="molecule type" value="Genomic_DNA"/>
</dbReference>
<dbReference type="InterPro" id="IPR033749">
    <property type="entry name" value="Polyprenyl_synt_CS"/>
</dbReference>
<keyword evidence="1" id="KW-0479">Metal-binding</keyword>
<dbReference type="SUPFAM" id="SSF48576">
    <property type="entry name" value="Terpenoid synthases"/>
    <property type="match status" value="1"/>
</dbReference>
<dbReference type="PROSITE" id="PS00723">
    <property type="entry name" value="POLYPRENYL_SYNTHASE_1"/>
    <property type="match status" value="1"/>
</dbReference>
<dbReference type="InterPro" id="IPR008949">
    <property type="entry name" value="Isoprenoid_synthase_dom_sf"/>
</dbReference>
<keyword evidence="3" id="KW-0808">Transferase</keyword>
<name>A0ABW3FXT0_9PSEU</name>
<dbReference type="Pfam" id="PF00348">
    <property type="entry name" value="polyprenyl_synt"/>
    <property type="match status" value="1"/>
</dbReference>
<organism evidence="5 6">
    <name type="scientific">Saccharopolyspora rosea</name>
    <dbReference type="NCBI Taxonomy" id="524884"/>
    <lineage>
        <taxon>Bacteria</taxon>
        <taxon>Bacillati</taxon>
        <taxon>Actinomycetota</taxon>
        <taxon>Actinomycetes</taxon>
        <taxon>Pseudonocardiales</taxon>
        <taxon>Pseudonocardiaceae</taxon>
        <taxon>Saccharopolyspora</taxon>
    </lineage>
</organism>
<feature type="transmembrane region" description="Helical" evidence="4">
    <location>
        <begin position="134"/>
        <end position="156"/>
    </location>
</feature>
<keyword evidence="4" id="KW-0812">Transmembrane</keyword>
<comment type="similarity">
    <text evidence="3">Belongs to the FPP/GGPP synthase family.</text>
</comment>
<dbReference type="PANTHER" id="PTHR12001:SF86">
    <property type="entry name" value="GERANYLGERANYL DIPHOSPHATE SYNTHASE"/>
    <property type="match status" value="1"/>
</dbReference>
<dbReference type="Proteomes" id="UP001597018">
    <property type="component" value="Unassembled WGS sequence"/>
</dbReference>
<evidence type="ECO:0000256" key="4">
    <source>
        <dbReference type="SAM" id="Phobius"/>
    </source>
</evidence>
<keyword evidence="4" id="KW-1133">Transmembrane helix</keyword>
<evidence type="ECO:0000313" key="6">
    <source>
        <dbReference type="Proteomes" id="UP001597018"/>
    </source>
</evidence>
<evidence type="ECO:0000256" key="1">
    <source>
        <dbReference type="ARBA" id="ARBA00022723"/>
    </source>
</evidence>
<dbReference type="PANTHER" id="PTHR12001">
    <property type="entry name" value="GERANYLGERANYL PYROPHOSPHATE SYNTHASE"/>
    <property type="match status" value="1"/>
</dbReference>
<dbReference type="Gene3D" id="1.10.600.10">
    <property type="entry name" value="Farnesyl Diphosphate Synthase"/>
    <property type="match status" value="1"/>
</dbReference>
<dbReference type="RefSeq" id="WP_263247554.1">
    <property type="nucleotide sequence ID" value="NZ_BAABLT010000038.1"/>
</dbReference>
<dbReference type="SFLD" id="SFLDS00005">
    <property type="entry name" value="Isoprenoid_Synthase_Type_I"/>
    <property type="match status" value="1"/>
</dbReference>
<accession>A0ABW3FXT0</accession>
<protein>
    <submittedName>
        <fullName evidence="5">Polyprenyl synthetase family protein</fullName>
    </submittedName>
</protein>